<feature type="binding site" evidence="6">
    <location>
        <position position="122"/>
    </location>
    <ligand>
        <name>5-phospho-alpha-D-ribose 1-diphosphate</name>
        <dbReference type="ChEBI" id="CHEBI:58017"/>
        <note>ligand shared between dimeric partners</note>
    </ligand>
</feature>
<dbReference type="NCBIfam" id="TIGR00336">
    <property type="entry name" value="pyrE"/>
    <property type="match status" value="1"/>
</dbReference>
<organism evidence="9 10">
    <name type="scientific">Methanonatronarchaeum thermophilum</name>
    <dbReference type="NCBI Taxonomy" id="1927129"/>
    <lineage>
        <taxon>Archaea</taxon>
        <taxon>Methanobacteriati</taxon>
        <taxon>Methanobacteriota</taxon>
        <taxon>Methanonatronarchaeia</taxon>
        <taxon>Methanonatronarchaeales</taxon>
        <taxon>Methanonatronarchaeaceae</taxon>
        <taxon>Methanonatronarchaeum</taxon>
    </lineage>
</organism>
<dbReference type="PANTHER" id="PTHR19278">
    <property type="entry name" value="OROTATE PHOSPHORIBOSYLTRANSFERASE"/>
    <property type="match status" value="1"/>
</dbReference>
<evidence type="ECO:0000256" key="7">
    <source>
        <dbReference type="SAM" id="Phobius"/>
    </source>
</evidence>
<evidence type="ECO:0000256" key="2">
    <source>
        <dbReference type="ARBA" id="ARBA00011971"/>
    </source>
</evidence>
<dbReference type="EC" id="2.4.2.10" evidence="2 6"/>
<name>A0A1Y3GCT2_9EURY</name>
<evidence type="ECO:0000256" key="1">
    <source>
        <dbReference type="ARBA" id="ARBA00004889"/>
    </source>
</evidence>
<evidence type="ECO:0000256" key="4">
    <source>
        <dbReference type="ARBA" id="ARBA00022679"/>
    </source>
</evidence>
<comment type="caution">
    <text evidence="9">The sequence shown here is derived from an EMBL/GenBank/DDBJ whole genome shotgun (WGS) entry which is preliminary data.</text>
</comment>
<dbReference type="GO" id="GO:0044205">
    <property type="term" value="P:'de novo' UMP biosynthetic process"/>
    <property type="evidence" value="ECO:0007669"/>
    <property type="project" value="UniProtKB-UniRule"/>
</dbReference>
<dbReference type="InterPro" id="IPR000836">
    <property type="entry name" value="PRTase_dom"/>
</dbReference>
<keyword evidence="7" id="KW-1133">Transmembrane helix</keyword>
<dbReference type="Pfam" id="PF00156">
    <property type="entry name" value="Pribosyltran"/>
    <property type="match status" value="1"/>
</dbReference>
<dbReference type="SUPFAM" id="SSF53271">
    <property type="entry name" value="PRTase-like"/>
    <property type="match status" value="1"/>
</dbReference>
<evidence type="ECO:0000256" key="3">
    <source>
        <dbReference type="ARBA" id="ARBA00022676"/>
    </source>
</evidence>
<keyword evidence="6" id="KW-0460">Magnesium</keyword>
<feature type="domain" description="Phosphoribosyltransferase" evidence="8">
    <location>
        <begin position="80"/>
        <end position="186"/>
    </location>
</feature>
<comment type="caution">
    <text evidence="6">Lacks conserved residue(s) required for the propagation of feature annotation.</text>
</comment>
<dbReference type="HAMAP" id="MF_01208">
    <property type="entry name" value="PyrE"/>
    <property type="match status" value="1"/>
</dbReference>
<dbReference type="InterPro" id="IPR004467">
    <property type="entry name" value="Or_phspho_trans_dom"/>
</dbReference>
<feature type="binding site" evidence="6">
    <location>
        <position position="126"/>
    </location>
    <ligand>
        <name>5-phospho-alpha-D-ribose 1-diphosphate</name>
        <dbReference type="ChEBI" id="CHEBI:58017"/>
        <note>ligand shared between dimeric partners</note>
    </ligand>
</feature>
<proteinExistence type="inferred from homology"/>
<dbReference type="AlphaFoldDB" id="A0A1Y3GCT2"/>
<gene>
    <name evidence="6" type="primary">pyrE</name>
    <name evidence="9" type="ORF">AMET1_0926</name>
</gene>
<protein>
    <recommendedName>
        <fullName evidence="2 6">Orotate phosphoribosyltransferase</fullName>
        <shortName evidence="6">OPRT</shortName>
        <shortName evidence="6">OPRTase</shortName>
        <ecNumber evidence="2 6">2.4.2.10</ecNumber>
    </recommendedName>
</protein>
<dbReference type="InterPro" id="IPR029057">
    <property type="entry name" value="PRTase-like"/>
</dbReference>
<evidence type="ECO:0000313" key="10">
    <source>
        <dbReference type="Proteomes" id="UP000195137"/>
    </source>
</evidence>
<evidence type="ECO:0000313" key="9">
    <source>
        <dbReference type="EMBL" id="OUJ19272.1"/>
    </source>
</evidence>
<dbReference type="PANTHER" id="PTHR19278:SF9">
    <property type="entry name" value="URIDINE 5'-MONOPHOSPHATE SYNTHASE"/>
    <property type="match status" value="1"/>
</dbReference>
<feature type="binding site" evidence="6">
    <location>
        <position position="152"/>
    </location>
    <ligand>
        <name>orotate</name>
        <dbReference type="ChEBI" id="CHEBI:30839"/>
    </ligand>
</feature>
<evidence type="ECO:0000256" key="5">
    <source>
        <dbReference type="ARBA" id="ARBA00022975"/>
    </source>
</evidence>
<comment type="pathway">
    <text evidence="1 6">Pyrimidine metabolism; UMP biosynthesis via de novo pathway; UMP from orotate: step 1/2.</text>
</comment>
<keyword evidence="7" id="KW-0812">Transmembrane</keyword>
<comment type="subunit">
    <text evidence="6">Homodimer.</text>
</comment>
<evidence type="ECO:0000256" key="6">
    <source>
        <dbReference type="HAMAP-Rule" id="MF_01208"/>
    </source>
</evidence>
<evidence type="ECO:0000259" key="8">
    <source>
        <dbReference type="Pfam" id="PF00156"/>
    </source>
</evidence>
<keyword evidence="10" id="KW-1185">Reference proteome</keyword>
<feature type="binding site" description="in other chain" evidence="6">
    <location>
        <begin position="148"/>
        <end position="156"/>
    </location>
    <ligand>
        <name>5-phospho-alpha-D-ribose 1-diphosphate</name>
        <dbReference type="ChEBI" id="CHEBI:58017"/>
        <note>ligand shared between dimeric partners</note>
    </ligand>
</feature>
<dbReference type="UniPathway" id="UPA00070">
    <property type="reaction ID" value="UER00119"/>
</dbReference>
<feature type="binding site" description="in other chain" evidence="6">
    <location>
        <position position="123"/>
    </location>
    <ligand>
        <name>5-phospho-alpha-D-ribose 1-diphosphate</name>
        <dbReference type="ChEBI" id="CHEBI:58017"/>
        <note>ligand shared between dimeric partners</note>
    </ligand>
</feature>
<dbReference type="GO" id="GO:0004588">
    <property type="term" value="F:orotate phosphoribosyltransferase activity"/>
    <property type="evidence" value="ECO:0007669"/>
    <property type="project" value="UniProtKB-UniRule"/>
</dbReference>
<comment type="cofactor">
    <cofactor evidence="6">
        <name>Mg(2+)</name>
        <dbReference type="ChEBI" id="CHEBI:18420"/>
    </cofactor>
</comment>
<keyword evidence="5 6" id="KW-0665">Pyrimidine biosynthesis</keyword>
<dbReference type="Proteomes" id="UP000195137">
    <property type="component" value="Unassembled WGS sequence"/>
</dbReference>
<keyword evidence="4 6" id="KW-0808">Transferase</keyword>
<dbReference type="Gene3D" id="3.40.50.2020">
    <property type="match status" value="1"/>
</dbReference>
<comment type="catalytic activity">
    <reaction evidence="6">
        <text>orotidine 5'-phosphate + diphosphate = orotate + 5-phospho-alpha-D-ribose 1-diphosphate</text>
        <dbReference type="Rhea" id="RHEA:10380"/>
        <dbReference type="ChEBI" id="CHEBI:30839"/>
        <dbReference type="ChEBI" id="CHEBI:33019"/>
        <dbReference type="ChEBI" id="CHEBI:57538"/>
        <dbReference type="ChEBI" id="CHEBI:58017"/>
        <dbReference type="EC" id="2.4.2.10"/>
    </reaction>
</comment>
<reference evidence="9 10" key="1">
    <citation type="submission" date="2016-12" db="EMBL/GenBank/DDBJ databases">
        <title>Discovery of methanogenic haloarchaea.</title>
        <authorList>
            <person name="Sorokin D.Y."/>
            <person name="Makarova K.S."/>
            <person name="Abbas B."/>
            <person name="Ferrer M."/>
            <person name="Golyshin P.N."/>
        </authorList>
    </citation>
    <scope>NUCLEOTIDE SEQUENCE [LARGE SCALE GENOMIC DNA]</scope>
    <source>
        <strain evidence="9">AMET1</strain>
    </source>
</reference>
<dbReference type="InterPro" id="IPR023031">
    <property type="entry name" value="OPRT"/>
</dbReference>
<keyword evidence="3 6" id="KW-0328">Glycosyltransferase</keyword>
<comment type="function">
    <text evidence="6">Catalyzes the transfer of a ribosyl phosphate group from 5-phosphoribose 1-diphosphate to orotate, leading to the formation of orotidine monophosphate (OMP).</text>
</comment>
<dbReference type="CDD" id="cd06223">
    <property type="entry name" value="PRTases_typeI"/>
    <property type="match status" value="1"/>
</dbReference>
<dbReference type="GO" id="GO:0000287">
    <property type="term" value="F:magnesium ion binding"/>
    <property type="evidence" value="ECO:0007669"/>
    <property type="project" value="UniProtKB-UniRule"/>
</dbReference>
<comment type="similarity">
    <text evidence="6">Belongs to the purine/pyrimidine phosphoribosyltransferase family. PyrE subfamily.</text>
</comment>
<feature type="transmembrane region" description="Helical" evidence="7">
    <location>
        <begin position="12"/>
        <end position="29"/>
    </location>
</feature>
<accession>A0A1Y3GCT2</accession>
<feature type="binding site" evidence="6">
    <location>
        <position position="180"/>
    </location>
    <ligand>
        <name>orotate</name>
        <dbReference type="ChEBI" id="CHEBI:30839"/>
    </ligand>
</feature>
<dbReference type="GO" id="GO:0019856">
    <property type="term" value="P:pyrimidine nucleobase biosynthetic process"/>
    <property type="evidence" value="ECO:0007669"/>
    <property type="project" value="TreeGrafter"/>
</dbReference>
<dbReference type="EMBL" id="MRZU01000003">
    <property type="protein sequence ID" value="OUJ19272.1"/>
    <property type="molecule type" value="Genomic_DNA"/>
</dbReference>
<keyword evidence="7" id="KW-0472">Membrane</keyword>
<sequence>MLRSVSCVGRLFVLIILGFLWVFVLIVLLRRGLVNVVRKLIKLLNEFGGVKYGDFTLSSGEKSSYYIDIKAVCTEPVFLREVAREISGELGGVDRVAGVALGGVPLVTAVSLESEVPYLMIRKEEKGYGTNDRIEGSYSVGDSAVIIEDVTTTGNSVLDGIKALRDAGLSVDRAFTVVDRESGAIENLQENGVELKAVISVSELVNR</sequence>